<reference evidence="2 3" key="1">
    <citation type="journal article" date="2014" name="Genome Biol. Evol.">
        <title>The genome of the myxosporean Thelohanellus kitauei shows adaptations to nutrient acquisition within its fish host.</title>
        <authorList>
            <person name="Yang Y."/>
            <person name="Xiong J."/>
            <person name="Zhou Z."/>
            <person name="Huo F."/>
            <person name="Miao W."/>
            <person name="Ran C."/>
            <person name="Liu Y."/>
            <person name="Zhang J."/>
            <person name="Feng J."/>
            <person name="Wang M."/>
            <person name="Wang M."/>
            <person name="Wang L."/>
            <person name="Yao B."/>
        </authorList>
    </citation>
    <scope>NUCLEOTIDE SEQUENCE [LARGE SCALE GENOMIC DNA]</scope>
    <source>
        <strain evidence="2">Wuqing</strain>
    </source>
</reference>
<protein>
    <submittedName>
        <fullName evidence="2">Uncharacterized protein</fullName>
    </submittedName>
</protein>
<organism evidence="2 3">
    <name type="scientific">Thelohanellus kitauei</name>
    <name type="common">Myxosporean</name>
    <dbReference type="NCBI Taxonomy" id="669202"/>
    <lineage>
        <taxon>Eukaryota</taxon>
        <taxon>Metazoa</taxon>
        <taxon>Cnidaria</taxon>
        <taxon>Myxozoa</taxon>
        <taxon>Myxosporea</taxon>
        <taxon>Bivalvulida</taxon>
        <taxon>Platysporina</taxon>
        <taxon>Myxobolidae</taxon>
        <taxon>Thelohanellus</taxon>
    </lineage>
</organism>
<gene>
    <name evidence="2" type="ORF">RF11_04851</name>
</gene>
<keyword evidence="3" id="KW-1185">Reference proteome</keyword>
<accession>A0A0C2IMR5</accession>
<keyword evidence="1" id="KW-0472">Membrane</keyword>
<keyword evidence="1" id="KW-1133">Transmembrane helix</keyword>
<dbReference type="Proteomes" id="UP000031668">
    <property type="component" value="Unassembled WGS sequence"/>
</dbReference>
<keyword evidence="1" id="KW-0812">Transmembrane</keyword>
<evidence type="ECO:0000313" key="2">
    <source>
        <dbReference type="EMBL" id="KII66694.1"/>
    </source>
</evidence>
<evidence type="ECO:0000313" key="3">
    <source>
        <dbReference type="Proteomes" id="UP000031668"/>
    </source>
</evidence>
<dbReference type="AlphaFoldDB" id="A0A0C2IMR5"/>
<comment type="caution">
    <text evidence="2">The sequence shown here is derived from an EMBL/GenBank/DDBJ whole genome shotgun (WGS) entry which is preliminary data.</text>
</comment>
<name>A0A0C2IMR5_THEKT</name>
<sequence length="119" mass="13393">MQRYFSSDLLTGSCTGSEFWIIIQILMNVKIGGFKVPINWILKAEILGRAKKSNISKNTARWKPRVAGHSNSNSIFTINIFVVQESSATETGKKNRVEVSVINQFLDNEMKRLLLNSSS</sequence>
<feature type="transmembrane region" description="Helical" evidence="1">
    <location>
        <begin position="20"/>
        <end position="42"/>
    </location>
</feature>
<dbReference type="EMBL" id="JWZT01003483">
    <property type="protein sequence ID" value="KII66694.1"/>
    <property type="molecule type" value="Genomic_DNA"/>
</dbReference>
<evidence type="ECO:0000256" key="1">
    <source>
        <dbReference type="SAM" id="Phobius"/>
    </source>
</evidence>
<proteinExistence type="predicted"/>